<evidence type="ECO:0000259" key="2">
    <source>
        <dbReference type="Pfam" id="PF13737"/>
    </source>
</evidence>
<feature type="compositionally biased region" description="Polar residues" evidence="1">
    <location>
        <begin position="73"/>
        <end position="83"/>
    </location>
</feature>
<protein>
    <recommendedName>
        <fullName evidence="2">Transposase DDE domain-containing protein</fullName>
    </recommendedName>
</protein>
<dbReference type="Proteomes" id="UP000254537">
    <property type="component" value="Chromosome"/>
</dbReference>
<organism evidence="3 4">
    <name type="scientific">Crenobacter cavernae</name>
    <dbReference type="NCBI Taxonomy" id="2290923"/>
    <lineage>
        <taxon>Bacteria</taxon>
        <taxon>Pseudomonadati</taxon>
        <taxon>Pseudomonadota</taxon>
        <taxon>Betaproteobacteria</taxon>
        <taxon>Neisseriales</taxon>
        <taxon>Neisseriaceae</taxon>
        <taxon>Crenobacter</taxon>
    </lineage>
</organism>
<dbReference type="AlphaFoldDB" id="A0A345Y9D1"/>
<dbReference type="Pfam" id="PF13737">
    <property type="entry name" value="DDE_Tnp_1_5"/>
    <property type="match status" value="1"/>
</dbReference>
<feature type="region of interest" description="Disordered" evidence="1">
    <location>
        <begin position="73"/>
        <end position="102"/>
    </location>
</feature>
<name>A0A345Y9D1_9NEIS</name>
<dbReference type="InterPro" id="IPR025668">
    <property type="entry name" value="Tnp_DDE_dom"/>
</dbReference>
<feature type="domain" description="Transposase DDE" evidence="2">
    <location>
        <begin position="2"/>
        <end position="66"/>
    </location>
</feature>
<sequence>MLIWLDKDMAWQGEPSGPRGRPPKFSDAATPFCPTIKGLFGLALRQTVGMVESLLKLAGLDWTVPELQHALSSPAVSDGSNPCSPDPFGAAPTDRQYRHQNAGRGRVGCVRIFNSLRDNEKVRRGVASPMAQRSSGH</sequence>
<proteinExistence type="predicted"/>
<accession>A0A345Y9D1</accession>
<dbReference type="EMBL" id="CP031337">
    <property type="protein sequence ID" value="AXK40533.1"/>
    <property type="molecule type" value="Genomic_DNA"/>
</dbReference>
<evidence type="ECO:0000313" key="3">
    <source>
        <dbReference type="EMBL" id="AXK40533.1"/>
    </source>
</evidence>
<reference evidence="3 4" key="1">
    <citation type="submission" date="2018-07" db="EMBL/GenBank/DDBJ databases">
        <title>Crenobacter cavernae sp. nov., isolated from a karst cave.</title>
        <authorList>
            <person name="Zhu H."/>
        </authorList>
    </citation>
    <scope>NUCLEOTIDE SEQUENCE [LARGE SCALE GENOMIC DNA]</scope>
    <source>
        <strain evidence="3 4">K1W11S-77</strain>
    </source>
</reference>
<evidence type="ECO:0000256" key="1">
    <source>
        <dbReference type="SAM" id="MobiDB-lite"/>
    </source>
</evidence>
<dbReference type="KEGG" id="ccah:DWG20_14445"/>
<evidence type="ECO:0000313" key="4">
    <source>
        <dbReference type="Proteomes" id="UP000254537"/>
    </source>
</evidence>
<gene>
    <name evidence="3" type="ORF">DWG20_14445</name>
</gene>